<dbReference type="CDD" id="cd22362">
    <property type="entry name" value="TnsA_endonuclease-like"/>
    <property type="match status" value="1"/>
</dbReference>
<keyword evidence="2" id="KW-0378">Hydrolase</keyword>
<keyword evidence="2" id="KW-0540">Nuclease</keyword>
<dbReference type="EMBL" id="JAQLYE010000003">
    <property type="protein sequence ID" value="MDB8016892.1"/>
    <property type="molecule type" value="Genomic_DNA"/>
</dbReference>
<sequence length="217" mass="25623">MTRRISDKSKQILHMGEGKGKDYIPYILTSEFNSLGTTSIITDWKTGRNIHCMSQGEAMWYFLLRWDDSNIDIREQFPLDNKITVKIADELGIKHPQDRNHIMTTDFLVTKSDNSLHAYSVKVDKNLNDRTVELLYIEREYWKYNGVPFDMLYSTDVNQVLVNNIRLITEFYNKNAIYDKYSYIKHLIAIKEIDLDISKTVIDNNQIDKILEEIHYE</sequence>
<dbReference type="Gene3D" id="3.40.1350.10">
    <property type="match status" value="1"/>
</dbReference>
<dbReference type="Proteomes" id="UP001212823">
    <property type="component" value="Unassembled WGS sequence"/>
</dbReference>
<dbReference type="GO" id="GO:0003676">
    <property type="term" value="F:nucleic acid binding"/>
    <property type="evidence" value="ECO:0007669"/>
    <property type="project" value="InterPro"/>
</dbReference>
<protein>
    <submittedName>
        <fullName evidence="2">TnsA endonuclease N-terminal domain-containing protein</fullName>
    </submittedName>
</protein>
<evidence type="ECO:0000313" key="3">
    <source>
        <dbReference type="Proteomes" id="UP001212823"/>
    </source>
</evidence>
<name>A0AAP3Q105_9FIRM</name>
<comment type="caution">
    <text evidence="2">The sequence shown here is derived from an EMBL/GenBank/DDBJ whole genome shotgun (WGS) entry which is preliminary data.</text>
</comment>
<proteinExistence type="predicted"/>
<evidence type="ECO:0000313" key="2">
    <source>
        <dbReference type="EMBL" id="MDB8016892.1"/>
    </source>
</evidence>
<gene>
    <name evidence="2" type="ORF">PNE45_02415</name>
</gene>
<evidence type="ECO:0000259" key="1">
    <source>
        <dbReference type="Pfam" id="PF08722"/>
    </source>
</evidence>
<organism evidence="2 3">
    <name type="scientific">Agathobacter rectalis</name>
    <dbReference type="NCBI Taxonomy" id="39491"/>
    <lineage>
        <taxon>Bacteria</taxon>
        <taxon>Bacillati</taxon>
        <taxon>Bacillota</taxon>
        <taxon>Clostridia</taxon>
        <taxon>Lachnospirales</taxon>
        <taxon>Lachnospiraceae</taxon>
        <taxon>Agathobacter</taxon>
    </lineage>
</organism>
<reference evidence="2" key="1">
    <citation type="submission" date="2023-01" db="EMBL/GenBank/DDBJ databases">
        <title>Human gut microbiome strain richness.</title>
        <authorList>
            <person name="Chen-Liaw A."/>
        </authorList>
    </citation>
    <scope>NUCLEOTIDE SEQUENCE</scope>
    <source>
        <strain evidence="2">1001283st1_D2_1001283B150209_150212</strain>
    </source>
</reference>
<dbReference type="RefSeq" id="WP_306775032.1">
    <property type="nucleotide sequence ID" value="NZ_JADPAO010000001.1"/>
</dbReference>
<dbReference type="GO" id="GO:0004519">
    <property type="term" value="F:endonuclease activity"/>
    <property type="evidence" value="ECO:0007669"/>
    <property type="project" value="UniProtKB-KW"/>
</dbReference>
<dbReference type="InterPro" id="IPR014833">
    <property type="entry name" value="TnsA_N"/>
</dbReference>
<dbReference type="AlphaFoldDB" id="A0AAP3Q105"/>
<dbReference type="InterPro" id="IPR011856">
    <property type="entry name" value="tRNA_endonuc-like_dom_sf"/>
</dbReference>
<accession>A0AAP3Q105</accession>
<dbReference type="SUPFAM" id="SSF52980">
    <property type="entry name" value="Restriction endonuclease-like"/>
    <property type="match status" value="1"/>
</dbReference>
<keyword evidence="2" id="KW-0255">Endonuclease</keyword>
<feature type="domain" description="TnsA endonuclease N-terminal" evidence="1">
    <location>
        <begin position="69"/>
        <end position="151"/>
    </location>
</feature>
<dbReference type="Pfam" id="PF08722">
    <property type="entry name" value="Tn7_TnsA-like_N"/>
    <property type="match status" value="1"/>
</dbReference>
<dbReference type="InterPro" id="IPR011335">
    <property type="entry name" value="Restrct_endonuc-II-like"/>
</dbReference>